<dbReference type="AlphaFoldDB" id="A0A1Q2D7A2"/>
<dbReference type="GO" id="GO:0003677">
    <property type="term" value="F:DNA binding"/>
    <property type="evidence" value="ECO:0007669"/>
    <property type="project" value="UniProtKB-KW"/>
</dbReference>
<dbReference type="KEGG" id="vpi:BW732_08610"/>
<evidence type="ECO:0000256" key="2">
    <source>
        <dbReference type="ARBA" id="ARBA00022723"/>
    </source>
</evidence>
<evidence type="ECO:0000256" key="9">
    <source>
        <dbReference type="ARBA" id="ARBA00038592"/>
    </source>
</evidence>
<name>A0A1Q2D7A2_9ENTE</name>
<dbReference type="PANTHER" id="PTHR34353">
    <property type="entry name" value="CRISPR-ASSOCIATED ENDONUCLEASE CAS1 1"/>
    <property type="match status" value="1"/>
</dbReference>
<evidence type="ECO:0000256" key="6">
    <source>
        <dbReference type="ARBA" id="ARBA00023118"/>
    </source>
</evidence>
<evidence type="ECO:0000256" key="3">
    <source>
        <dbReference type="ARBA" id="ARBA00022759"/>
    </source>
</evidence>
<dbReference type="InterPro" id="IPR019855">
    <property type="entry name" value="CRISPR-assoc_Cas1_NMENI"/>
</dbReference>
<dbReference type="EMBL" id="CP019609">
    <property type="protein sequence ID" value="AQP54279.1"/>
    <property type="molecule type" value="Genomic_DNA"/>
</dbReference>
<dbReference type="InterPro" id="IPR002729">
    <property type="entry name" value="CRISPR-assoc_Cas1"/>
</dbReference>
<reference evidence="11 12" key="1">
    <citation type="journal article" date="2010" name="Int. J. Syst. Evol. Microbiol.">
        <title>Vagococcus penaei sp. nov., isolated from spoilage microbiota of cooked shrimp (Penaeus vannamei).</title>
        <authorList>
            <person name="Jaffres E."/>
            <person name="Prevost H."/>
            <person name="Rossero A."/>
            <person name="Joffraud J.J."/>
            <person name="Dousset X."/>
        </authorList>
    </citation>
    <scope>NUCLEOTIDE SEQUENCE [LARGE SCALE GENOMIC DNA]</scope>
    <source>
        <strain evidence="11 12">CD276</strain>
    </source>
</reference>
<feature type="binding site" evidence="10">
    <location>
        <position position="219"/>
    </location>
    <ligand>
        <name>Mn(2+)</name>
        <dbReference type="ChEBI" id="CHEBI:29035"/>
    </ligand>
</feature>
<keyword evidence="8 10" id="KW-0464">Manganese</keyword>
<comment type="subunit">
    <text evidence="9 10">Homodimer, forms a heterotetramer with a Cas2 homodimer.</text>
</comment>
<organism evidence="11 12">
    <name type="scientific">Vagococcus penaei</name>
    <dbReference type="NCBI Taxonomy" id="633807"/>
    <lineage>
        <taxon>Bacteria</taxon>
        <taxon>Bacillati</taxon>
        <taxon>Bacillota</taxon>
        <taxon>Bacilli</taxon>
        <taxon>Lactobacillales</taxon>
        <taxon>Enterococcaceae</taxon>
        <taxon>Vagococcus</taxon>
    </lineage>
</organism>
<dbReference type="GO" id="GO:0016787">
    <property type="term" value="F:hydrolase activity"/>
    <property type="evidence" value="ECO:0007669"/>
    <property type="project" value="UniProtKB-KW"/>
</dbReference>
<keyword evidence="1 10" id="KW-0540">Nuclease</keyword>
<sequence length="301" mass="34708">MTWRVVHVKDSQSMKLKLDNLEIMKGGHCYLLPLADISMLVLEGNMTVTTNILSALSKYNIVTVICDQKYLPTGLLLNYGGYHRSAKRALSQTLWTRELKAVIWKEIVGQKMLNQIVFAQTKDVTQERLDLMTDLYSELQIGDITNREGHVAKVYFKSLYGSEFTRETDCFENAAMNYGYAILRAAMARLVVGQGLLTMLGVFHCNEYNAYNLVDDLMEPFRPVMDYWIDYKLLSQCEFLTYDARLTLIDFLNQPMFYKTTKSTVDQVMQKYVSSFVKAMTEENPALLHQINLQDFVEARK</sequence>
<dbReference type="InterPro" id="IPR050646">
    <property type="entry name" value="Cas1"/>
</dbReference>
<dbReference type="STRING" id="633807.BW732_08610"/>
<evidence type="ECO:0000256" key="10">
    <source>
        <dbReference type="HAMAP-Rule" id="MF_01470"/>
    </source>
</evidence>
<evidence type="ECO:0000313" key="11">
    <source>
        <dbReference type="EMBL" id="AQP54279.1"/>
    </source>
</evidence>
<dbReference type="Proteomes" id="UP000188246">
    <property type="component" value="Chromosome"/>
</dbReference>
<evidence type="ECO:0000256" key="4">
    <source>
        <dbReference type="ARBA" id="ARBA00022801"/>
    </source>
</evidence>
<keyword evidence="6 10" id="KW-0051">Antiviral defense</keyword>
<dbReference type="NCBIfam" id="TIGR00287">
    <property type="entry name" value="cas1"/>
    <property type="match status" value="1"/>
</dbReference>
<keyword evidence="5 10" id="KW-0460">Magnesium</keyword>
<dbReference type="GO" id="GO:0051607">
    <property type="term" value="P:defense response to virus"/>
    <property type="evidence" value="ECO:0007669"/>
    <property type="project" value="UniProtKB-UniRule"/>
</dbReference>
<dbReference type="GO" id="GO:0004520">
    <property type="term" value="F:DNA endonuclease activity"/>
    <property type="evidence" value="ECO:0007669"/>
    <property type="project" value="InterPro"/>
</dbReference>
<dbReference type="Pfam" id="PF01867">
    <property type="entry name" value="Cas_Cas1"/>
    <property type="match status" value="1"/>
</dbReference>
<dbReference type="PANTHER" id="PTHR34353:SF2">
    <property type="entry name" value="CRISPR-ASSOCIATED ENDONUCLEASE CAS1 1"/>
    <property type="match status" value="1"/>
</dbReference>
<dbReference type="OrthoDB" id="9803119at2"/>
<comment type="function">
    <text evidence="10">CRISPR (clustered regularly interspaced short palindromic repeat), is an adaptive immune system that provides protection against mobile genetic elements (viruses, transposable elements and conjugative plasmids). CRISPR clusters contain spacers, sequences complementary to antecedent mobile elements, and target invading nucleic acids. CRISPR clusters are transcribed and processed into CRISPR RNA (crRNA). Acts as a dsDNA endonuclease. Involved in the integration of spacer DNA into the CRISPR cassette.</text>
</comment>
<feature type="binding site" evidence="10">
    <location>
        <position position="148"/>
    </location>
    <ligand>
        <name>Mn(2+)</name>
        <dbReference type="ChEBI" id="CHEBI:29035"/>
    </ligand>
</feature>
<dbReference type="EC" id="3.1.-.-" evidence="10"/>
<evidence type="ECO:0000256" key="8">
    <source>
        <dbReference type="ARBA" id="ARBA00023211"/>
    </source>
</evidence>
<proteinExistence type="inferred from homology"/>
<keyword evidence="12" id="KW-1185">Reference proteome</keyword>
<accession>A0A1Q2D7A2</accession>
<dbReference type="NCBIfam" id="TIGR03639">
    <property type="entry name" value="cas1_NMENI"/>
    <property type="match status" value="1"/>
</dbReference>
<keyword evidence="7 10" id="KW-0238">DNA-binding</keyword>
<dbReference type="Gene3D" id="1.20.120.920">
    <property type="entry name" value="CRISPR-associated endonuclease Cas1, C-terminal domain"/>
    <property type="match status" value="1"/>
</dbReference>
<keyword evidence="3 10" id="KW-0255">Endonuclease</keyword>
<keyword evidence="4 10" id="KW-0378">Hydrolase</keyword>
<gene>
    <name evidence="10" type="primary">cas1</name>
    <name evidence="11" type="ORF">BW732_08610</name>
</gene>
<evidence type="ECO:0000313" key="12">
    <source>
        <dbReference type="Proteomes" id="UP000188246"/>
    </source>
</evidence>
<evidence type="ECO:0000256" key="5">
    <source>
        <dbReference type="ARBA" id="ARBA00022842"/>
    </source>
</evidence>
<dbReference type="HAMAP" id="MF_01470">
    <property type="entry name" value="Cas1"/>
    <property type="match status" value="1"/>
</dbReference>
<evidence type="ECO:0000256" key="7">
    <source>
        <dbReference type="ARBA" id="ARBA00023125"/>
    </source>
</evidence>
<protein>
    <recommendedName>
        <fullName evidence="10">CRISPR-associated endonuclease Cas1</fullName>
        <ecNumber evidence="10">3.1.-.-</ecNumber>
    </recommendedName>
</protein>
<dbReference type="InterPro" id="IPR042206">
    <property type="entry name" value="CRISPR-assoc_Cas1_C"/>
</dbReference>
<evidence type="ECO:0000256" key="1">
    <source>
        <dbReference type="ARBA" id="ARBA00022722"/>
    </source>
</evidence>
<dbReference type="RefSeq" id="WP_077276357.1">
    <property type="nucleotide sequence ID" value="NZ_CP019609.1"/>
</dbReference>
<dbReference type="GO" id="GO:0043571">
    <property type="term" value="P:maintenance of CRISPR repeat elements"/>
    <property type="evidence" value="ECO:0007669"/>
    <property type="project" value="UniProtKB-UniRule"/>
</dbReference>
<keyword evidence="2 10" id="KW-0479">Metal-binding</keyword>
<dbReference type="GO" id="GO:0046872">
    <property type="term" value="F:metal ion binding"/>
    <property type="evidence" value="ECO:0007669"/>
    <property type="project" value="UniProtKB-UniRule"/>
</dbReference>
<comment type="cofactor">
    <cofactor evidence="10">
        <name>Mg(2+)</name>
        <dbReference type="ChEBI" id="CHEBI:18420"/>
    </cofactor>
    <cofactor evidence="10">
        <name>Mn(2+)</name>
        <dbReference type="ChEBI" id="CHEBI:29035"/>
    </cofactor>
</comment>
<feature type="binding site" evidence="10">
    <location>
        <position position="204"/>
    </location>
    <ligand>
        <name>Mn(2+)</name>
        <dbReference type="ChEBI" id="CHEBI:29035"/>
    </ligand>
</feature>
<comment type="similarity">
    <text evidence="10">Belongs to the CRISPR-associated endonuclease Cas1 family.</text>
</comment>